<reference evidence="5 8" key="2">
    <citation type="journal article" date="2014" name="BMC Genomics">
        <title>An improved genome release (version Mt4.0) for the model legume Medicago truncatula.</title>
        <authorList>
            <person name="Tang H."/>
            <person name="Krishnakumar V."/>
            <person name="Bidwell S."/>
            <person name="Rosen B."/>
            <person name="Chan A."/>
            <person name="Zhou S."/>
            <person name="Gentzbittel L."/>
            <person name="Childs K.L."/>
            <person name="Yandell M."/>
            <person name="Gundlach H."/>
            <person name="Mayer K.F."/>
            <person name="Schwartz D.C."/>
            <person name="Town C.D."/>
        </authorList>
    </citation>
    <scope>GENOME REANNOTATION</scope>
    <source>
        <strain evidence="7 8">cv. Jemalong A17</strain>
    </source>
</reference>
<accession>A0A0C3UKL5</accession>
<dbReference type="AlphaFoldDB" id="G7I6H5"/>
<dbReference type="STRING" id="3880.G7I6H5"/>
<dbReference type="InterPro" id="IPR039774">
    <property type="entry name" value="Sin3-like"/>
</dbReference>
<name>G7I6H5_MEDTR</name>
<evidence type="ECO:0000256" key="1">
    <source>
        <dbReference type="ARBA" id="ARBA00004123"/>
    </source>
</evidence>
<dbReference type="eggNOG" id="KOG4204">
    <property type="taxonomic scope" value="Eukaryota"/>
</dbReference>
<keyword evidence="3 4" id="KW-0539">Nucleus</keyword>
<dbReference type="KEGG" id="mtr:11419241"/>
<evidence type="ECO:0000313" key="8">
    <source>
        <dbReference type="Proteomes" id="UP000002051"/>
    </source>
</evidence>
<dbReference type="InterPro" id="IPR003822">
    <property type="entry name" value="PAH"/>
</dbReference>
<accession>G7I6H5</accession>
<dbReference type="PROSITE" id="PS51477">
    <property type="entry name" value="PAH"/>
    <property type="match status" value="1"/>
</dbReference>
<organism evidence="5 8">
    <name type="scientific">Medicago truncatula</name>
    <name type="common">Barrel medic</name>
    <name type="synonym">Medicago tribuloides</name>
    <dbReference type="NCBI Taxonomy" id="3880"/>
    <lineage>
        <taxon>Eukaryota</taxon>
        <taxon>Viridiplantae</taxon>
        <taxon>Streptophyta</taxon>
        <taxon>Embryophyta</taxon>
        <taxon>Tracheophyta</taxon>
        <taxon>Spermatophyta</taxon>
        <taxon>Magnoliopsida</taxon>
        <taxon>eudicotyledons</taxon>
        <taxon>Gunneridae</taxon>
        <taxon>Pentapetalae</taxon>
        <taxon>rosids</taxon>
        <taxon>fabids</taxon>
        <taxon>Fabales</taxon>
        <taxon>Fabaceae</taxon>
        <taxon>Papilionoideae</taxon>
        <taxon>50 kb inversion clade</taxon>
        <taxon>NPAAA clade</taxon>
        <taxon>Hologalegina</taxon>
        <taxon>IRL clade</taxon>
        <taxon>Trifolieae</taxon>
        <taxon>Medicago</taxon>
    </lineage>
</organism>
<evidence type="ECO:0000256" key="2">
    <source>
        <dbReference type="ARBA" id="ARBA00022491"/>
    </source>
</evidence>
<dbReference type="PANTHER" id="PTHR12346:SF0">
    <property type="entry name" value="SIN3A, ISOFORM G"/>
    <property type="match status" value="1"/>
</dbReference>
<dbReference type="EMBL" id="PSQE01000001">
    <property type="protein sequence ID" value="RHN77566.1"/>
    <property type="molecule type" value="Genomic_DNA"/>
</dbReference>
<evidence type="ECO:0000256" key="3">
    <source>
        <dbReference type="ARBA" id="ARBA00023242"/>
    </source>
</evidence>
<dbReference type="SUPFAM" id="SSF47762">
    <property type="entry name" value="PAH2 domain"/>
    <property type="match status" value="1"/>
</dbReference>
<reference evidence="5 8" key="1">
    <citation type="journal article" date="2011" name="Nature">
        <title>The Medicago genome provides insight into the evolution of rhizobial symbioses.</title>
        <authorList>
            <person name="Young N.D."/>
            <person name="Debelle F."/>
            <person name="Oldroyd G.E."/>
            <person name="Geurts R."/>
            <person name="Cannon S.B."/>
            <person name="Udvardi M.K."/>
            <person name="Benedito V.A."/>
            <person name="Mayer K.F."/>
            <person name="Gouzy J."/>
            <person name="Schoof H."/>
            <person name="Van de Peer Y."/>
            <person name="Proost S."/>
            <person name="Cook D.R."/>
            <person name="Meyers B.C."/>
            <person name="Spannagl M."/>
            <person name="Cheung F."/>
            <person name="De Mita S."/>
            <person name="Krishnakumar V."/>
            <person name="Gundlach H."/>
            <person name="Zhou S."/>
            <person name="Mudge J."/>
            <person name="Bharti A.K."/>
            <person name="Murray J.D."/>
            <person name="Naoumkina M.A."/>
            <person name="Rosen B."/>
            <person name="Silverstein K.A."/>
            <person name="Tang H."/>
            <person name="Rombauts S."/>
            <person name="Zhao P.X."/>
            <person name="Zhou P."/>
            <person name="Barbe V."/>
            <person name="Bardou P."/>
            <person name="Bechner M."/>
            <person name="Bellec A."/>
            <person name="Berger A."/>
            <person name="Berges H."/>
            <person name="Bidwell S."/>
            <person name="Bisseling T."/>
            <person name="Choisne N."/>
            <person name="Couloux A."/>
            <person name="Denny R."/>
            <person name="Deshpande S."/>
            <person name="Dai X."/>
            <person name="Doyle J.J."/>
            <person name="Dudez A.M."/>
            <person name="Farmer A.D."/>
            <person name="Fouteau S."/>
            <person name="Franken C."/>
            <person name="Gibelin C."/>
            <person name="Gish J."/>
            <person name="Goldstein S."/>
            <person name="Gonzalez A.J."/>
            <person name="Green P.J."/>
            <person name="Hallab A."/>
            <person name="Hartog M."/>
            <person name="Hua A."/>
            <person name="Humphray S.J."/>
            <person name="Jeong D.H."/>
            <person name="Jing Y."/>
            <person name="Jocker A."/>
            <person name="Kenton S.M."/>
            <person name="Kim D.J."/>
            <person name="Klee K."/>
            <person name="Lai H."/>
            <person name="Lang C."/>
            <person name="Lin S."/>
            <person name="Macmil S.L."/>
            <person name="Magdelenat G."/>
            <person name="Matthews L."/>
            <person name="McCorrison J."/>
            <person name="Monaghan E.L."/>
            <person name="Mun J.H."/>
            <person name="Najar F.Z."/>
            <person name="Nicholson C."/>
            <person name="Noirot C."/>
            <person name="O'Bleness M."/>
            <person name="Paule C.R."/>
            <person name="Poulain J."/>
            <person name="Prion F."/>
            <person name="Qin B."/>
            <person name="Qu C."/>
            <person name="Retzel E.F."/>
            <person name="Riddle C."/>
            <person name="Sallet E."/>
            <person name="Samain S."/>
            <person name="Samson N."/>
            <person name="Sanders I."/>
            <person name="Saurat O."/>
            <person name="Scarpelli C."/>
            <person name="Schiex T."/>
            <person name="Segurens B."/>
            <person name="Severin A.J."/>
            <person name="Sherrier D.J."/>
            <person name="Shi R."/>
            <person name="Sims S."/>
            <person name="Singer S.R."/>
            <person name="Sinharoy S."/>
            <person name="Sterck L."/>
            <person name="Viollet A."/>
            <person name="Wang B.B."/>
            <person name="Wang K."/>
            <person name="Wang M."/>
            <person name="Wang X."/>
            <person name="Warfsmann J."/>
            <person name="Weissenbach J."/>
            <person name="White D.D."/>
            <person name="White J.D."/>
            <person name="Wiley G.B."/>
            <person name="Wincker P."/>
            <person name="Xing Y."/>
            <person name="Yang L."/>
            <person name="Yao Z."/>
            <person name="Ying F."/>
            <person name="Zhai J."/>
            <person name="Zhou L."/>
            <person name="Zuber A."/>
            <person name="Denarie J."/>
            <person name="Dixon R.A."/>
            <person name="May G.D."/>
            <person name="Schwartz D.C."/>
            <person name="Rogers J."/>
            <person name="Quetier F."/>
            <person name="Town C.D."/>
            <person name="Roe B.A."/>
        </authorList>
    </citation>
    <scope>NUCLEOTIDE SEQUENCE [LARGE SCALE GENOMIC DNA]</scope>
    <source>
        <strain evidence="5">A17</strain>
        <strain evidence="7 8">cv. Jemalong A17</strain>
    </source>
</reference>
<dbReference type="HOGENOM" id="CLU_2018580_0_0_1"/>
<evidence type="ECO:0000313" key="5">
    <source>
        <dbReference type="EMBL" id="AES59652.2"/>
    </source>
</evidence>
<keyword evidence="2" id="KW-0678">Repressor</keyword>
<dbReference type="EnsemblPlants" id="AES59652">
    <property type="protein sequence ID" value="AES59652"/>
    <property type="gene ID" value="MTR_1g023820"/>
</dbReference>
<proteinExistence type="predicted"/>
<reference evidence="6" key="4">
    <citation type="journal article" date="2018" name="Nat. Plants">
        <title>Whole-genome landscape of Medicago truncatula symbiotic genes.</title>
        <authorList>
            <person name="Pecrix Y."/>
            <person name="Gamas P."/>
            <person name="Carrere S."/>
        </authorList>
    </citation>
    <scope>NUCLEOTIDE SEQUENCE</scope>
    <source>
        <tissue evidence="6">Leaves</tissue>
    </source>
</reference>
<dbReference type="EMBL" id="CM001217">
    <property type="protein sequence ID" value="AES59652.2"/>
    <property type="molecule type" value="Genomic_DNA"/>
</dbReference>
<dbReference type="PaxDb" id="3880-AES59652"/>
<dbReference type="Gramene" id="rna1033">
    <property type="protein sequence ID" value="RHN77566.1"/>
    <property type="gene ID" value="gene1033"/>
</dbReference>
<dbReference type="Pfam" id="PF02671">
    <property type="entry name" value="PAH"/>
    <property type="match status" value="1"/>
</dbReference>
<dbReference type="PANTHER" id="PTHR12346">
    <property type="entry name" value="SIN3B-RELATED"/>
    <property type="match status" value="1"/>
</dbReference>
<dbReference type="Proteomes" id="UP000002051">
    <property type="component" value="Unassembled WGS sequence"/>
</dbReference>
<dbReference type="InterPro" id="IPR036600">
    <property type="entry name" value="PAH_sf"/>
</dbReference>
<dbReference type="OrthoDB" id="1424179at2759"/>
<dbReference type="Gene3D" id="1.20.1160.11">
    <property type="entry name" value="Paired amphipathic helix"/>
    <property type="match status" value="1"/>
</dbReference>
<sequence length="123" mass="14208">MCVIQTRKRSKLPSKRKTVRVDTDGVIERVKELFRGHRDLILGFNTFLPKGHEITLCLRMSNLNKSNTLVYKEVAALYQNHPDAASTHAFARNSMFRDRSSAMPTLRRVQVEKVCLQFLCPFL</sequence>
<reference evidence="7" key="3">
    <citation type="submission" date="2015-04" db="UniProtKB">
        <authorList>
            <consortium name="EnsemblPlants"/>
        </authorList>
    </citation>
    <scope>IDENTIFICATION</scope>
    <source>
        <strain evidence="7">cv. Jemalong A17</strain>
    </source>
</reference>
<evidence type="ECO:0000313" key="7">
    <source>
        <dbReference type="EnsemblPlants" id="AES59652"/>
    </source>
</evidence>
<dbReference type="GO" id="GO:0005634">
    <property type="term" value="C:nucleus"/>
    <property type="evidence" value="ECO:0007669"/>
    <property type="project" value="UniProtKB-SubCell"/>
</dbReference>
<protein>
    <submittedName>
        <fullName evidence="5">Paired amphipathic helix protein</fullName>
    </submittedName>
    <submittedName>
        <fullName evidence="6">Putative transcription regulator Others family</fullName>
    </submittedName>
</protein>
<evidence type="ECO:0000256" key="4">
    <source>
        <dbReference type="PROSITE-ProRule" id="PRU00810"/>
    </source>
</evidence>
<evidence type="ECO:0000313" key="6">
    <source>
        <dbReference type="EMBL" id="RHN77566.1"/>
    </source>
</evidence>
<dbReference type="Proteomes" id="UP000265566">
    <property type="component" value="Chromosome 1"/>
</dbReference>
<keyword evidence="8" id="KW-1185">Reference proteome</keyword>
<dbReference type="GO" id="GO:0003714">
    <property type="term" value="F:transcription corepressor activity"/>
    <property type="evidence" value="ECO:0007669"/>
    <property type="project" value="InterPro"/>
</dbReference>
<gene>
    <name evidence="7" type="primary">11419241</name>
    <name evidence="5" type="ordered locus">MTR_1g023820</name>
    <name evidence="6" type="ORF">MtrunA17_Chr1g0156171</name>
</gene>
<comment type="subcellular location">
    <subcellularLocation>
        <location evidence="1 4">Nucleus</location>
    </subcellularLocation>
</comment>